<evidence type="ECO:0000256" key="1">
    <source>
        <dbReference type="SAM" id="Coils"/>
    </source>
</evidence>
<accession>A0A8S5NNG6</accession>
<evidence type="ECO:0000313" key="2">
    <source>
        <dbReference type="EMBL" id="DAD95768.1"/>
    </source>
</evidence>
<dbReference type="EMBL" id="BK015200">
    <property type="protein sequence ID" value="DAD95768.1"/>
    <property type="molecule type" value="Genomic_DNA"/>
</dbReference>
<name>A0A8S5NNG6_9CAUD</name>
<keyword evidence="1" id="KW-0175">Coiled coil</keyword>
<organism evidence="2">
    <name type="scientific">Siphoviridae sp. cthh925</name>
    <dbReference type="NCBI Taxonomy" id="2826425"/>
    <lineage>
        <taxon>Viruses</taxon>
        <taxon>Duplodnaviria</taxon>
        <taxon>Heunggongvirae</taxon>
        <taxon>Uroviricota</taxon>
        <taxon>Caudoviricetes</taxon>
    </lineage>
</organism>
<feature type="coiled-coil region" evidence="1">
    <location>
        <begin position="7"/>
        <end position="48"/>
    </location>
</feature>
<proteinExistence type="predicted"/>
<reference evidence="2" key="1">
    <citation type="journal article" date="2021" name="Proc. Natl. Acad. Sci. U.S.A.">
        <title>A Catalog of Tens of Thousands of Viruses from Human Metagenomes Reveals Hidden Associations with Chronic Diseases.</title>
        <authorList>
            <person name="Tisza M.J."/>
            <person name="Buck C.B."/>
        </authorList>
    </citation>
    <scope>NUCLEOTIDE SEQUENCE</scope>
    <source>
        <strain evidence="2">Cthh925</strain>
    </source>
</reference>
<protein>
    <submittedName>
        <fullName evidence="2">Uncharacterized protein</fullName>
    </submittedName>
</protein>
<sequence length="108" mass="12996">MFNKDEIEKLKIENENLRNQLEVKEMMFQQLKEQYQHKNNELSDLIADVFLGFRKIKEIATRNDYGQPEQKVRQIKEYAENKKNYFAQLTLNVPNIKNRTTNTDQSNK</sequence>